<dbReference type="KEGG" id="soe:110805674"/>
<dbReference type="Proteomes" id="UP000813463">
    <property type="component" value="Chromosome 1"/>
</dbReference>
<reference evidence="2" key="2">
    <citation type="submission" date="2025-08" db="UniProtKB">
        <authorList>
            <consortium name="RefSeq"/>
        </authorList>
    </citation>
    <scope>IDENTIFICATION</scope>
    <source>
        <tissue evidence="2">Leaf</tissue>
    </source>
</reference>
<dbReference type="GeneID" id="110805674"/>
<accession>A0A9R0KCW7</accession>
<gene>
    <name evidence="2" type="primary">LOC110805674</name>
</gene>
<sequence>MSNFSTITHQQLSELSQPIQELLSTTPYNPPESSDVSIKSLLQSLLPSKTPNSSNILPQIRDFSLCCALLSSSNPSTSPLLNWIPQHLSTAAESAFRGLSKAVYGGSDAGLSSEKRLVVELIPEVLPLIKNAIKESSVGSDEISAASSRVPLAYAVVAAYQLRWFVSQVEYPHLGELCGLIIPCGLTALDHWSSEVKGQGMITFVHIAKNIKTAELGGYGDVILDACCQNIVSDDEIWHLAVEMSVRLVTCLQKNNPRSPWFDRLLNEMIGHLERQPRDKRRRIAWLKLVEPLFCCVGLVLLAHFKRLFPLYFQWIHADDDETVLLVLESIRITVKLTWIRRSPFTVRLVDELVILYKEAALKTAREEIRICICQILILLQQCKGRQFEETWEKHKDDPNLGTLVQSIATNATPVVL</sequence>
<keyword evidence="1" id="KW-1185">Reference proteome</keyword>
<name>A0A9R0KCW7_SPIOL</name>
<dbReference type="PANTHER" id="PTHR14873:SF1">
    <property type="entry name" value="OS06G0694100 PROTEIN"/>
    <property type="match status" value="1"/>
</dbReference>
<dbReference type="OrthoDB" id="753785at2759"/>
<protein>
    <submittedName>
        <fullName evidence="2">Uncharacterized protein At2g39910</fullName>
    </submittedName>
</protein>
<dbReference type="AlphaFoldDB" id="A0A9R0KCW7"/>
<evidence type="ECO:0000313" key="2">
    <source>
        <dbReference type="RefSeq" id="XP_021866994.1"/>
    </source>
</evidence>
<dbReference type="PANTHER" id="PTHR14873">
    <property type="entry name" value="OS06G0694100 PROTEIN"/>
    <property type="match status" value="1"/>
</dbReference>
<organism evidence="1 2">
    <name type="scientific">Spinacia oleracea</name>
    <name type="common">Spinach</name>
    <dbReference type="NCBI Taxonomy" id="3562"/>
    <lineage>
        <taxon>Eukaryota</taxon>
        <taxon>Viridiplantae</taxon>
        <taxon>Streptophyta</taxon>
        <taxon>Embryophyta</taxon>
        <taxon>Tracheophyta</taxon>
        <taxon>Spermatophyta</taxon>
        <taxon>Magnoliopsida</taxon>
        <taxon>eudicotyledons</taxon>
        <taxon>Gunneridae</taxon>
        <taxon>Pentapetalae</taxon>
        <taxon>Caryophyllales</taxon>
        <taxon>Chenopodiaceae</taxon>
        <taxon>Chenopodioideae</taxon>
        <taxon>Anserineae</taxon>
        <taxon>Spinacia</taxon>
    </lineage>
</organism>
<proteinExistence type="predicted"/>
<dbReference type="RefSeq" id="XP_021866994.1">
    <property type="nucleotide sequence ID" value="XM_022011302.2"/>
</dbReference>
<dbReference type="InterPro" id="IPR016024">
    <property type="entry name" value="ARM-type_fold"/>
</dbReference>
<dbReference type="SUPFAM" id="SSF48371">
    <property type="entry name" value="ARM repeat"/>
    <property type="match status" value="1"/>
</dbReference>
<reference evidence="1" key="1">
    <citation type="journal article" date="2021" name="Nat. Commun.">
        <title>Genomic analyses provide insights into spinach domestication and the genetic basis of agronomic traits.</title>
        <authorList>
            <person name="Cai X."/>
            <person name="Sun X."/>
            <person name="Xu C."/>
            <person name="Sun H."/>
            <person name="Wang X."/>
            <person name="Ge C."/>
            <person name="Zhang Z."/>
            <person name="Wang Q."/>
            <person name="Fei Z."/>
            <person name="Jiao C."/>
            <person name="Wang Q."/>
        </authorList>
    </citation>
    <scope>NUCLEOTIDE SEQUENCE [LARGE SCALE GENOMIC DNA]</scope>
    <source>
        <strain evidence="1">cv. Varoflay</strain>
    </source>
</reference>
<evidence type="ECO:0000313" key="1">
    <source>
        <dbReference type="Proteomes" id="UP000813463"/>
    </source>
</evidence>